<dbReference type="AlphaFoldDB" id="A0A508T5Y6"/>
<dbReference type="InterPro" id="IPR038561">
    <property type="entry name" value="SoxD_sf"/>
</dbReference>
<dbReference type="OrthoDB" id="7159274at2"/>
<dbReference type="RefSeq" id="WP_139860721.1">
    <property type="nucleotide sequence ID" value="NZ_CAADFC020000012.1"/>
</dbReference>
<accession>A0A508T5Y6</accession>
<gene>
    <name evidence="1" type="primary">soxD</name>
    <name evidence="1" type="ORF">CI1B_34170</name>
</gene>
<evidence type="ECO:0000313" key="2">
    <source>
        <dbReference type="Proteomes" id="UP000328092"/>
    </source>
</evidence>
<proteinExistence type="predicted"/>
<dbReference type="GO" id="GO:0046653">
    <property type="term" value="P:tetrahydrofolate metabolic process"/>
    <property type="evidence" value="ECO:0007669"/>
    <property type="project" value="InterPro"/>
</dbReference>
<dbReference type="Gene3D" id="3.30.2270.10">
    <property type="entry name" value="Folate-binding superfamily"/>
    <property type="match status" value="1"/>
</dbReference>
<keyword evidence="1" id="KW-0560">Oxidoreductase</keyword>
<name>A0A508T5Y6_9BRAD</name>
<dbReference type="Pfam" id="PF04267">
    <property type="entry name" value="SoxD"/>
    <property type="match status" value="1"/>
</dbReference>
<evidence type="ECO:0000313" key="1">
    <source>
        <dbReference type="EMBL" id="VIO70812.1"/>
    </source>
</evidence>
<comment type="caution">
    <text evidence="1">The sequence shown here is derived from an EMBL/GenBank/DDBJ whole genome shotgun (WGS) entry which is preliminary data.</text>
</comment>
<reference evidence="1" key="1">
    <citation type="submission" date="2019-02" db="EMBL/GenBank/DDBJ databases">
        <authorList>
            <person name="Pothier F.J."/>
        </authorList>
    </citation>
    <scope>NUCLEOTIDE SEQUENCE</scope>
    <source>
        <strain evidence="1">CI-1B</strain>
    </source>
</reference>
<keyword evidence="2" id="KW-1185">Reference proteome</keyword>
<sequence length="84" mass="9812">MRIRCPYCGERDLSEYIYHGDMAARPDPAAPDAQRRFYEAVYLRDNPAGPHEELWYHANGCRGWLRVRRDTRTHEILDTAFAGS</sequence>
<protein>
    <submittedName>
        <fullName evidence="1">Sarcosine oxidase subunit delta</fullName>
        <ecNumber evidence="1">1.5.3.1</ecNumber>
    </submittedName>
</protein>
<dbReference type="Proteomes" id="UP000328092">
    <property type="component" value="Unassembled WGS sequence"/>
</dbReference>
<dbReference type="GO" id="GO:0008115">
    <property type="term" value="F:sarcosine oxidase activity"/>
    <property type="evidence" value="ECO:0007669"/>
    <property type="project" value="UniProtKB-EC"/>
</dbReference>
<dbReference type="EC" id="1.5.3.1" evidence="1"/>
<dbReference type="InterPro" id="IPR006279">
    <property type="entry name" value="SoxD"/>
</dbReference>
<organism evidence="1 2">
    <name type="scientific">Bradyrhizobium ivorense</name>
    <dbReference type="NCBI Taxonomy" id="2511166"/>
    <lineage>
        <taxon>Bacteria</taxon>
        <taxon>Pseudomonadati</taxon>
        <taxon>Pseudomonadota</taxon>
        <taxon>Alphaproteobacteria</taxon>
        <taxon>Hyphomicrobiales</taxon>
        <taxon>Nitrobacteraceae</taxon>
        <taxon>Bradyrhizobium</taxon>
    </lineage>
</organism>
<dbReference type="EMBL" id="CAADFC020000012">
    <property type="protein sequence ID" value="VIO70812.1"/>
    <property type="molecule type" value="Genomic_DNA"/>
</dbReference>